<dbReference type="PROSITE" id="PS50949">
    <property type="entry name" value="HTH_GNTR"/>
    <property type="match status" value="1"/>
</dbReference>
<evidence type="ECO:0000256" key="3">
    <source>
        <dbReference type="ARBA" id="ARBA00023015"/>
    </source>
</evidence>
<name>A0A1Q2CIS6_9ACTN</name>
<accession>A0A1Q2CIS6</accession>
<sequence>MESFRSFSADRAPGSAPLPVQIAAEVRRLITTGALRPGDAIPSSRAVAGDLGVSRGSVTAAYDQLTAEGYLVARPRSATRISSDLTLLTQPPRPGPPPSSPRTTLPTISFLPGHEPTGPLADDPTWRASWRDAVRRTPTLDPLGEPALRQAIAQHLRLSRAMVVDPGSIAVTSGARAGLGLLLNVVGSSVPADPRSRLPRVAVESPGFPGLRRLLTQVGVDVVPVPVGADGFHRASLNDAHSARPVDLVLVTPNHQYPLGGALPARARQELIAWARANASLLVEDDYDAEYRHLGPPLPPLWQLDPDVVAHLGTFSSVLSPAVATGYLVVPERLRPAVVAAKAALGATVSPLAQLALARYLDEGGLRKRLGRARRRLAAARAEAAALLPELGEHGQVQDTGHLLVIETPPLVAARWREAAAAKGLLVGDLADGWAGGSPRAGIVVDYGGHEPARVRRALRLLATAAPRTP</sequence>
<keyword evidence="2" id="KW-0663">Pyridoxal phosphate</keyword>
<dbReference type="GO" id="GO:0003700">
    <property type="term" value="F:DNA-binding transcription factor activity"/>
    <property type="evidence" value="ECO:0007669"/>
    <property type="project" value="InterPro"/>
</dbReference>
<dbReference type="CDD" id="cd07377">
    <property type="entry name" value="WHTH_GntR"/>
    <property type="match status" value="1"/>
</dbReference>
<dbReference type="STRING" id="1610493.RPIT_01220"/>
<evidence type="ECO:0000313" key="9">
    <source>
        <dbReference type="Proteomes" id="UP000188324"/>
    </source>
</evidence>
<keyword evidence="3" id="KW-0805">Transcription regulation</keyword>
<dbReference type="InterPro" id="IPR000524">
    <property type="entry name" value="Tscrpt_reg_HTH_GntR"/>
</dbReference>
<dbReference type="CDD" id="cd00609">
    <property type="entry name" value="AAT_like"/>
    <property type="match status" value="1"/>
</dbReference>
<proteinExistence type="inferred from homology"/>
<organism evidence="8 9">
    <name type="scientific">Tessaracoccus flavus</name>
    <dbReference type="NCBI Taxonomy" id="1610493"/>
    <lineage>
        <taxon>Bacteria</taxon>
        <taxon>Bacillati</taxon>
        <taxon>Actinomycetota</taxon>
        <taxon>Actinomycetes</taxon>
        <taxon>Propionibacteriales</taxon>
        <taxon>Propionibacteriaceae</taxon>
        <taxon>Tessaracoccus</taxon>
    </lineage>
</organism>
<dbReference type="InterPro" id="IPR051446">
    <property type="entry name" value="HTH_trans_reg/aminotransferase"/>
</dbReference>
<dbReference type="InterPro" id="IPR004839">
    <property type="entry name" value="Aminotransferase_I/II_large"/>
</dbReference>
<evidence type="ECO:0000256" key="1">
    <source>
        <dbReference type="ARBA" id="ARBA00005384"/>
    </source>
</evidence>
<dbReference type="GO" id="GO:0003677">
    <property type="term" value="F:DNA binding"/>
    <property type="evidence" value="ECO:0007669"/>
    <property type="project" value="UniProtKB-KW"/>
</dbReference>
<dbReference type="Pfam" id="PF00392">
    <property type="entry name" value="GntR"/>
    <property type="match status" value="1"/>
</dbReference>
<dbReference type="PRINTS" id="PR00035">
    <property type="entry name" value="HTHGNTR"/>
</dbReference>
<keyword evidence="9" id="KW-1185">Reference proteome</keyword>
<evidence type="ECO:0000256" key="6">
    <source>
        <dbReference type="SAM" id="MobiDB-lite"/>
    </source>
</evidence>
<gene>
    <name evidence="8" type="ORF">RPIT_01220</name>
</gene>
<dbReference type="EMBL" id="CP019605">
    <property type="protein sequence ID" value="AQP45950.1"/>
    <property type="molecule type" value="Genomic_DNA"/>
</dbReference>
<protein>
    <recommendedName>
        <fullName evidence="7">HTH gntR-type domain-containing protein</fullName>
    </recommendedName>
</protein>
<evidence type="ECO:0000313" key="8">
    <source>
        <dbReference type="EMBL" id="AQP45950.1"/>
    </source>
</evidence>
<dbReference type="PANTHER" id="PTHR46577:SF2">
    <property type="entry name" value="TRANSCRIPTIONAL REGULATORY PROTEIN"/>
    <property type="match status" value="1"/>
</dbReference>
<dbReference type="Proteomes" id="UP000188324">
    <property type="component" value="Chromosome"/>
</dbReference>
<keyword evidence="4" id="KW-0238">DNA-binding</keyword>
<dbReference type="SUPFAM" id="SSF53383">
    <property type="entry name" value="PLP-dependent transferases"/>
    <property type="match status" value="1"/>
</dbReference>
<dbReference type="AlphaFoldDB" id="A0A1Q2CIS6"/>
<dbReference type="SMART" id="SM00345">
    <property type="entry name" value="HTH_GNTR"/>
    <property type="match status" value="1"/>
</dbReference>
<feature type="region of interest" description="Disordered" evidence="6">
    <location>
        <begin position="82"/>
        <end position="125"/>
    </location>
</feature>
<dbReference type="InterPro" id="IPR036390">
    <property type="entry name" value="WH_DNA-bd_sf"/>
</dbReference>
<dbReference type="Pfam" id="PF00155">
    <property type="entry name" value="Aminotran_1_2"/>
    <property type="match status" value="1"/>
</dbReference>
<comment type="similarity">
    <text evidence="1">In the C-terminal section; belongs to the class-I pyridoxal-phosphate-dependent aminotransferase family.</text>
</comment>
<keyword evidence="5" id="KW-0804">Transcription</keyword>
<dbReference type="Gene3D" id="3.40.640.10">
    <property type="entry name" value="Type I PLP-dependent aspartate aminotransferase-like (Major domain)"/>
    <property type="match status" value="1"/>
</dbReference>
<evidence type="ECO:0000256" key="5">
    <source>
        <dbReference type="ARBA" id="ARBA00023163"/>
    </source>
</evidence>
<evidence type="ECO:0000256" key="2">
    <source>
        <dbReference type="ARBA" id="ARBA00022898"/>
    </source>
</evidence>
<evidence type="ECO:0000256" key="4">
    <source>
        <dbReference type="ARBA" id="ARBA00023125"/>
    </source>
</evidence>
<feature type="domain" description="HTH gntR-type" evidence="7">
    <location>
        <begin position="16"/>
        <end position="84"/>
    </location>
</feature>
<dbReference type="KEGG" id="tfl:RPIT_01220"/>
<dbReference type="GO" id="GO:0030170">
    <property type="term" value="F:pyridoxal phosphate binding"/>
    <property type="evidence" value="ECO:0007669"/>
    <property type="project" value="InterPro"/>
</dbReference>
<dbReference type="SUPFAM" id="SSF46785">
    <property type="entry name" value="Winged helix' DNA-binding domain"/>
    <property type="match status" value="1"/>
</dbReference>
<feature type="compositionally biased region" description="Pro residues" evidence="6">
    <location>
        <begin position="91"/>
        <end position="100"/>
    </location>
</feature>
<dbReference type="InterPro" id="IPR015424">
    <property type="entry name" value="PyrdxlP-dep_Trfase"/>
</dbReference>
<dbReference type="InterPro" id="IPR036388">
    <property type="entry name" value="WH-like_DNA-bd_sf"/>
</dbReference>
<reference evidence="8 9" key="1">
    <citation type="journal article" date="2016" name="Int. J. Syst. Evol. Microbiol.">
        <title>Tessaracoccus flavus sp. nov., isolated from the drainage system of a lindane-producing factory.</title>
        <authorList>
            <person name="Kumari R."/>
            <person name="Singh P."/>
            <person name="Schumann P."/>
            <person name="Lal R."/>
        </authorList>
    </citation>
    <scope>NUCLEOTIDE SEQUENCE [LARGE SCALE GENOMIC DNA]</scope>
    <source>
        <strain evidence="8 9">RP1T</strain>
    </source>
</reference>
<dbReference type="InterPro" id="IPR015421">
    <property type="entry name" value="PyrdxlP-dep_Trfase_major"/>
</dbReference>
<dbReference type="PANTHER" id="PTHR46577">
    <property type="entry name" value="HTH-TYPE TRANSCRIPTIONAL REGULATORY PROTEIN GABR"/>
    <property type="match status" value="1"/>
</dbReference>
<evidence type="ECO:0000259" key="7">
    <source>
        <dbReference type="PROSITE" id="PS50949"/>
    </source>
</evidence>
<dbReference type="Gene3D" id="1.10.10.10">
    <property type="entry name" value="Winged helix-like DNA-binding domain superfamily/Winged helix DNA-binding domain"/>
    <property type="match status" value="1"/>
</dbReference>